<evidence type="ECO:0000256" key="6">
    <source>
        <dbReference type="ARBA" id="ARBA00022692"/>
    </source>
</evidence>
<comment type="similarity">
    <text evidence="2">Belongs to the binding-protein-dependent transport system permease family. HisMQ subfamily.</text>
</comment>
<dbReference type="InterPro" id="IPR000515">
    <property type="entry name" value="MetI-like"/>
</dbReference>
<dbReference type="CDD" id="cd06261">
    <property type="entry name" value="TM_PBP2"/>
    <property type="match status" value="1"/>
</dbReference>
<evidence type="ECO:0000256" key="7">
    <source>
        <dbReference type="ARBA" id="ARBA00022989"/>
    </source>
</evidence>
<evidence type="ECO:0000313" key="11">
    <source>
        <dbReference type="EMBL" id="GLK82413.1"/>
    </source>
</evidence>
<dbReference type="GO" id="GO:0022857">
    <property type="term" value="F:transmembrane transporter activity"/>
    <property type="evidence" value="ECO:0007669"/>
    <property type="project" value="InterPro"/>
</dbReference>
<comment type="caution">
    <text evidence="11">The sequence shown here is derived from an EMBL/GenBank/DDBJ whole genome shotgun (WGS) entry which is preliminary data.</text>
</comment>
<dbReference type="PANTHER" id="PTHR30133:SF2">
    <property type="entry name" value="ARGININE ABC TRANSPORTER PERMEASE PROTEIN ARTQ"/>
    <property type="match status" value="1"/>
</dbReference>
<dbReference type="Gene3D" id="1.10.3720.10">
    <property type="entry name" value="MetI-like"/>
    <property type="match status" value="1"/>
</dbReference>
<keyword evidence="4" id="KW-1003">Cell membrane</keyword>
<proteinExistence type="inferred from homology"/>
<evidence type="ECO:0000259" key="10">
    <source>
        <dbReference type="PROSITE" id="PS50928"/>
    </source>
</evidence>
<dbReference type="Pfam" id="PF00528">
    <property type="entry name" value="BPD_transp_1"/>
    <property type="match status" value="1"/>
</dbReference>
<keyword evidence="8 9" id="KW-0472">Membrane</keyword>
<dbReference type="SUPFAM" id="SSF161098">
    <property type="entry name" value="MetI-like"/>
    <property type="match status" value="1"/>
</dbReference>
<dbReference type="InterPro" id="IPR010065">
    <property type="entry name" value="AA_ABC_transptr_permease_3TM"/>
</dbReference>
<dbReference type="GO" id="GO:0043190">
    <property type="term" value="C:ATP-binding cassette (ABC) transporter complex"/>
    <property type="evidence" value="ECO:0007669"/>
    <property type="project" value="InterPro"/>
</dbReference>
<evidence type="ECO:0000256" key="9">
    <source>
        <dbReference type="RuleBase" id="RU363032"/>
    </source>
</evidence>
<keyword evidence="12" id="KW-1185">Reference proteome</keyword>
<evidence type="ECO:0000256" key="5">
    <source>
        <dbReference type="ARBA" id="ARBA00022519"/>
    </source>
</evidence>
<dbReference type="NCBIfam" id="TIGR01726">
    <property type="entry name" value="HEQRo_perm_3TM"/>
    <property type="match status" value="1"/>
</dbReference>
<dbReference type="Proteomes" id="UP001143330">
    <property type="component" value="Unassembled WGS sequence"/>
</dbReference>
<keyword evidence="6 9" id="KW-0812">Transmembrane</keyword>
<dbReference type="EMBL" id="BSFM01000003">
    <property type="protein sequence ID" value="GLK82413.1"/>
    <property type="molecule type" value="Genomic_DNA"/>
</dbReference>
<keyword evidence="5" id="KW-0997">Cell inner membrane</keyword>
<evidence type="ECO:0000256" key="4">
    <source>
        <dbReference type="ARBA" id="ARBA00022475"/>
    </source>
</evidence>
<feature type="transmembrane region" description="Helical" evidence="9">
    <location>
        <begin position="61"/>
        <end position="82"/>
    </location>
</feature>
<evidence type="ECO:0000256" key="2">
    <source>
        <dbReference type="ARBA" id="ARBA00010072"/>
    </source>
</evidence>
<reference evidence="11" key="2">
    <citation type="submission" date="2023-01" db="EMBL/GenBank/DDBJ databases">
        <authorList>
            <person name="Sun Q."/>
            <person name="Evtushenko L."/>
        </authorList>
    </citation>
    <scope>NUCLEOTIDE SEQUENCE</scope>
    <source>
        <strain evidence="11">VKM B-2789</strain>
    </source>
</reference>
<protein>
    <submittedName>
        <fullName evidence="11">Nopaline transport system permease protein NocQ</fullName>
    </submittedName>
</protein>
<evidence type="ECO:0000256" key="1">
    <source>
        <dbReference type="ARBA" id="ARBA00004429"/>
    </source>
</evidence>
<name>A0A9W6JTX4_9HYPH</name>
<keyword evidence="3 9" id="KW-0813">Transport</keyword>
<organism evidence="11 12">
    <name type="scientific">Ancylobacter defluvii</name>
    <dbReference type="NCBI Taxonomy" id="1282440"/>
    <lineage>
        <taxon>Bacteria</taxon>
        <taxon>Pseudomonadati</taxon>
        <taxon>Pseudomonadota</taxon>
        <taxon>Alphaproteobacteria</taxon>
        <taxon>Hyphomicrobiales</taxon>
        <taxon>Xanthobacteraceae</taxon>
        <taxon>Ancylobacter</taxon>
    </lineage>
</organism>
<evidence type="ECO:0000256" key="8">
    <source>
        <dbReference type="ARBA" id="ARBA00023136"/>
    </source>
</evidence>
<comment type="subcellular location">
    <subcellularLocation>
        <location evidence="1">Cell inner membrane</location>
        <topology evidence="1">Multi-pass membrane protein</topology>
    </subcellularLocation>
    <subcellularLocation>
        <location evidence="9">Cell membrane</location>
        <topology evidence="9">Multi-pass membrane protein</topology>
    </subcellularLocation>
</comment>
<accession>A0A9W6JTX4</accession>
<evidence type="ECO:0000313" key="12">
    <source>
        <dbReference type="Proteomes" id="UP001143330"/>
    </source>
</evidence>
<gene>
    <name evidence="11" type="primary">nocQ</name>
    <name evidence="11" type="ORF">GCM10017653_04820</name>
</gene>
<feature type="domain" description="ABC transmembrane type-1" evidence="10">
    <location>
        <begin position="12"/>
        <end position="208"/>
    </location>
</feature>
<keyword evidence="7 9" id="KW-1133">Transmembrane helix</keyword>
<reference evidence="11" key="1">
    <citation type="journal article" date="2014" name="Int. J. Syst. Evol. Microbiol.">
        <title>Complete genome sequence of Corynebacterium casei LMG S-19264T (=DSM 44701T), isolated from a smear-ripened cheese.</title>
        <authorList>
            <consortium name="US DOE Joint Genome Institute (JGI-PGF)"/>
            <person name="Walter F."/>
            <person name="Albersmeier A."/>
            <person name="Kalinowski J."/>
            <person name="Ruckert C."/>
        </authorList>
    </citation>
    <scope>NUCLEOTIDE SEQUENCE</scope>
    <source>
        <strain evidence="11">VKM B-2789</strain>
    </source>
</reference>
<feature type="transmembrane region" description="Helical" evidence="9">
    <location>
        <begin position="16"/>
        <end position="36"/>
    </location>
</feature>
<dbReference type="InterPro" id="IPR035906">
    <property type="entry name" value="MetI-like_sf"/>
</dbReference>
<dbReference type="RefSeq" id="WP_213363059.1">
    <property type="nucleotide sequence ID" value="NZ_BSFM01000003.1"/>
</dbReference>
<feature type="transmembrane region" description="Helical" evidence="9">
    <location>
        <begin position="88"/>
        <end position="111"/>
    </location>
</feature>
<evidence type="ECO:0000256" key="3">
    <source>
        <dbReference type="ARBA" id="ARBA00022448"/>
    </source>
</evidence>
<dbReference type="InterPro" id="IPR051613">
    <property type="entry name" value="ABC_transp_permease_HisMQ"/>
</dbReference>
<dbReference type="PANTHER" id="PTHR30133">
    <property type="entry name" value="CATIONIC AMINO ACID TRANSPORTER, MEMBRANE COMPONENT"/>
    <property type="match status" value="1"/>
</dbReference>
<feature type="transmembrane region" description="Helical" evidence="9">
    <location>
        <begin position="186"/>
        <end position="207"/>
    </location>
</feature>
<dbReference type="PROSITE" id="PS50928">
    <property type="entry name" value="ABC_TM1"/>
    <property type="match status" value="1"/>
</dbReference>
<dbReference type="AlphaFoldDB" id="A0A9W6JTX4"/>
<sequence>MGGFEEQFLRGLETTVLVAAISGAFGMLVGLAGAAAKLSRFRALRMVADAYTTIVRGVPELLVILLVYFGGTAALTALVGSYVEVSALWAGVFSLTVVFGAYATEIFRGAIQAIPRGQTEAALSIGLAPWQTWLLVILPQMARIALPALCNLWISLLKDTSLISIVGLSDIMRVAVVGAGSMRDPLTFYLAASALYLMLTSFSLLTFRLVERRMLAPVH</sequence>